<keyword evidence="1" id="KW-0472">Membrane</keyword>
<proteinExistence type="predicted"/>
<keyword evidence="1" id="KW-1133">Transmembrane helix</keyword>
<dbReference type="NCBIfam" id="TIGR02357">
    <property type="entry name" value="ECF_ThiT_YuaJ"/>
    <property type="match status" value="1"/>
</dbReference>
<gene>
    <name evidence="2" type="primary">thiT</name>
    <name evidence="2" type="ORF">GXN74_04400</name>
</gene>
<feature type="transmembrane region" description="Helical" evidence="1">
    <location>
        <begin position="36"/>
        <end position="56"/>
    </location>
</feature>
<dbReference type="Proteomes" id="UP000461585">
    <property type="component" value="Unassembled WGS sequence"/>
</dbReference>
<keyword evidence="1" id="KW-0812">Transmembrane</keyword>
<name>A0A7X5KMI1_9FIRM</name>
<accession>A0A7X5KMI1</accession>
<dbReference type="EMBL" id="JAAEEH010000008">
    <property type="protein sequence ID" value="NDL66989.1"/>
    <property type="molecule type" value="Genomic_DNA"/>
</dbReference>
<protein>
    <submittedName>
        <fullName evidence="2">Energy-coupled thiamine transporter ThiT</fullName>
    </submittedName>
</protein>
<dbReference type="GO" id="GO:0005886">
    <property type="term" value="C:plasma membrane"/>
    <property type="evidence" value="ECO:0007669"/>
    <property type="project" value="InterPro"/>
</dbReference>
<feature type="transmembrane region" description="Helical" evidence="1">
    <location>
        <begin position="173"/>
        <end position="193"/>
    </location>
</feature>
<evidence type="ECO:0000313" key="3">
    <source>
        <dbReference type="Proteomes" id="UP000461585"/>
    </source>
</evidence>
<feature type="transmembrane region" description="Helical" evidence="1">
    <location>
        <begin position="104"/>
        <end position="128"/>
    </location>
</feature>
<sequence length="207" mass="22351">MQTFFTSLTGQIVTALAALLGLLAIAGVTRKQDRNSVKAMVVSAICIALAMALSYVRVFRMPFGGSVTLFSMLFIVLIGYWYGTAQGILAGVTYGLLQLIADPYVVHPIQLLLDYPLAFGMLGLSGLVGRRPGGLYMGVIVGMLGRFLMHVLSGLAFFAMYTPEGWNPLAYSVVYNISYLGVEGMFTLLLLTVPQLKVAINRVRVAA</sequence>
<dbReference type="AlphaFoldDB" id="A0A7X5KMI1"/>
<organism evidence="2 3">
    <name type="scientific">Anaerotalea alkaliphila</name>
    <dbReference type="NCBI Taxonomy" id="2662126"/>
    <lineage>
        <taxon>Bacteria</taxon>
        <taxon>Bacillati</taxon>
        <taxon>Bacillota</taxon>
        <taxon>Clostridia</taxon>
        <taxon>Eubacteriales</taxon>
        <taxon>Anaerotalea</taxon>
    </lineage>
</organism>
<dbReference type="Gene3D" id="1.10.1760.20">
    <property type="match status" value="1"/>
</dbReference>
<comment type="caution">
    <text evidence="2">The sequence shown here is derived from an EMBL/GenBank/DDBJ whole genome shotgun (WGS) entry which is preliminary data.</text>
</comment>
<dbReference type="GO" id="GO:0015234">
    <property type="term" value="F:thiamine transmembrane transporter activity"/>
    <property type="evidence" value="ECO:0007669"/>
    <property type="project" value="InterPro"/>
</dbReference>
<evidence type="ECO:0000313" key="2">
    <source>
        <dbReference type="EMBL" id="NDL66989.1"/>
    </source>
</evidence>
<dbReference type="InterPro" id="IPR012651">
    <property type="entry name" value="Thia_Transptr_ThiT"/>
</dbReference>
<reference evidence="2 3" key="1">
    <citation type="submission" date="2020-01" db="EMBL/GenBank/DDBJ databases">
        <title>Anaeroalcalibacter tamaniensis gen. nov., sp. nov., moderately halophilic strictly anaerobic fermenter bacterium from mud volcano of Taman peninsula.</title>
        <authorList>
            <person name="Frolova A."/>
            <person name="Merkel A.Y."/>
            <person name="Slobodkin A.I."/>
        </authorList>
    </citation>
    <scope>NUCLEOTIDE SEQUENCE [LARGE SCALE GENOMIC DNA]</scope>
    <source>
        <strain evidence="2 3">F-3ap</strain>
    </source>
</reference>
<evidence type="ECO:0000256" key="1">
    <source>
        <dbReference type="SAM" id="Phobius"/>
    </source>
</evidence>
<keyword evidence="3" id="KW-1185">Reference proteome</keyword>
<feature type="transmembrane region" description="Helical" evidence="1">
    <location>
        <begin position="135"/>
        <end position="161"/>
    </location>
</feature>
<feature type="transmembrane region" description="Helical" evidence="1">
    <location>
        <begin position="63"/>
        <end position="84"/>
    </location>
</feature>
<dbReference type="Pfam" id="PF09515">
    <property type="entry name" value="Thia_YuaJ"/>
    <property type="match status" value="1"/>
</dbReference>